<feature type="chain" id="PRO_5043675846" description="Pectinesterase inhibitor domain-containing protein" evidence="4">
    <location>
        <begin position="23"/>
        <end position="235"/>
    </location>
</feature>
<dbReference type="InterPro" id="IPR006501">
    <property type="entry name" value="Pectinesterase_inhib_dom"/>
</dbReference>
<dbReference type="EMBL" id="JAIWQS010000012">
    <property type="protein sequence ID" value="KAJ8748287.1"/>
    <property type="molecule type" value="Genomic_DNA"/>
</dbReference>
<dbReference type="PANTHER" id="PTHR31080">
    <property type="entry name" value="PECTINESTERASE INHIBITOR-LIKE"/>
    <property type="match status" value="1"/>
</dbReference>
<dbReference type="CDD" id="cd15800">
    <property type="entry name" value="PMEI-like_2"/>
    <property type="match status" value="1"/>
</dbReference>
<dbReference type="InterPro" id="IPR051955">
    <property type="entry name" value="PME_Inhibitor"/>
</dbReference>
<evidence type="ECO:0000256" key="3">
    <source>
        <dbReference type="SAM" id="MobiDB-lite"/>
    </source>
</evidence>
<sequence length="235" mass="25146">MEPKNFLLLLLSSSLLSVLVDSVCVPRNATEQGAPAPAPSYSSDSRVQPPSLSPDFELPHAPTLSESTSSASSTLDLAIPSIEAPALQKICGITSYPEKCLQSITPFLSGGASDPVSILKMEVKALRGGFENGIRVAKKMMEEPSTDDWIKSCLDTCVEVFEGGMYDLDDALGSIASKDLHKLQILLSAGLSYVSTCEDSFGEQPDVESPLKEMNKELDQLASNTLAICSSLKWN</sequence>
<dbReference type="SMART" id="SM00856">
    <property type="entry name" value="PMEI"/>
    <property type="match status" value="1"/>
</dbReference>
<reference evidence="6 7" key="1">
    <citation type="submission" date="2021-09" db="EMBL/GenBank/DDBJ databases">
        <title>Genomic insights and catalytic innovation underlie evolution of tropane alkaloids biosynthesis.</title>
        <authorList>
            <person name="Wang Y.-J."/>
            <person name="Tian T."/>
            <person name="Huang J.-P."/>
            <person name="Huang S.-X."/>
        </authorList>
    </citation>
    <scope>NUCLEOTIDE SEQUENCE [LARGE SCALE GENOMIC DNA]</scope>
    <source>
        <strain evidence="6">KIB-2018</strain>
        <tissue evidence="6">Leaf</tissue>
    </source>
</reference>
<dbReference type="FunFam" id="1.20.140.40:FF:000003">
    <property type="entry name" value="Invertase/pectin methylesterase inhibitor family protein"/>
    <property type="match status" value="1"/>
</dbReference>
<name>A0AAV8S7W7_9ROSI</name>
<dbReference type="Proteomes" id="UP001159364">
    <property type="component" value="Linkage Group LG12"/>
</dbReference>
<dbReference type="InterPro" id="IPR035513">
    <property type="entry name" value="Invertase/methylesterase_inhib"/>
</dbReference>
<dbReference type="AlphaFoldDB" id="A0AAV8S7W7"/>
<comment type="similarity">
    <text evidence="2">Belongs to the PMEI family.</text>
</comment>
<evidence type="ECO:0000313" key="7">
    <source>
        <dbReference type="Proteomes" id="UP001159364"/>
    </source>
</evidence>
<accession>A0AAV8S7W7</accession>
<dbReference type="PANTHER" id="PTHR31080:SF107">
    <property type="entry name" value="PECTINESTERASE INHIBITOR DOMAIN-CONTAINING PROTEIN"/>
    <property type="match status" value="1"/>
</dbReference>
<evidence type="ECO:0000256" key="2">
    <source>
        <dbReference type="ARBA" id="ARBA00038471"/>
    </source>
</evidence>
<feature type="region of interest" description="Disordered" evidence="3">
    <location>
        <begin position="31"/>
        <end position="69"/>
    </location>
</feature>
<gene>
    <name evidence="6" type="ORF">K2173_000859</name>
</gene>
<dbReference type="NCBIfam" id="TIGR01614">
    <property type="entry name" value="PME_inhib"/>
    <property type="match status" value="1"/>
</dbReference>
<organism evidence="6 7">
    <name type="scientific">Erythroxylum novogranatense</name>
    <dbReference type="NCBI Taxonomy" id="1862640"/>
    <lineage>
        <taxon>Eukaryota</taxon>
        <taxon>Viridiplantae</taxon>
        <taxon>Streptophyta</taxon>
        <taxon>Embryophyta</taxon>
        <taxon>Tracheophyta</taxon>
        <taxon>Spermatophyta</taxon>
        <taxon>Magnoliopsida</taxon>
        <taxon>eudicotyledons</taxon>
        <taxon>Gunneridae</taxon>
        <taxon>Pentapetalae</taxon>
        <taxon>rosids</taxon>
        <taxon>fabids</taxon>
        <taxon>Malpighiales</taxon>
        <taxon>Erythroxylaceae</taxon>
        <taxon>Erythroxylum</taxon>
    </lineage>
</organism>
<evidence type="ECO:0000256" key="4">
    <source>
        <dbReference type="SAM" id="SignalP"/>
    </source>
</evidence>
<evidence type="ECO:0000259" key="5">
    <source>
        <dbReference type="SMART" id="SM00856"/>
    </source>
</evidence>
<comment type="caution">
    <text evidence="6">The sequence shown here is derived from an EMBL/GenBank/DDBJ whole genome shotgun (WGS) entry which is preliminary data.</text>
</comment>
<protein>
    <recommendedName>
        <fullName evidence="5">Pectinesterase inhibitor domain-containing protein</fullName>
    </recommendedName>
</protein>
<dbReference type="GO" id="GO:0004857">
    <property type="term" value="F:enzyme inhibitor activity"/>
    <property type="evidence" value="ECO:0007669"/>
    <property type="project" value="InterPro"/>
</dbReference>
<dbReference type="SUPFAM" id="SSF101148">
    <property type="entry name" value="Plant invertase/pectin methylesterase inhibitor"/>
    <property type="match status" value="1"/>
</dbReference>
<keyword evidence="7" id="KW-1185">Reference proteome</keyword>
<keyword evidence="1 4" id="KW-0732">Signal</keyword>
<dbReference type="Pfam" id="PF04043">
    <property type="entry name" value="PMEI"/>
    <property type="match status" value="1"/>
</dbReference>
<feature type="signal peptide" evidence="4">
    <location>
        <begin position="1"/>
        <end position="22"/>
    </location>
</feature>
<dbReference type="Gene3D" id="1.20.140.40">
    <property type="entry name" value="Invertase/pectin methylesterase inhibitor family protein"/>
    <property type="match status" value="1"/>
</dbReference>
<evidence type="ECO:0000256" key="1">
    <source>
        <dbReference type="ARBA" id="ARBA00022729"/>
    </source>
</evidence>
<feature type="domain" description="Pectinesterase inhibitor" evidence="5">
    <location>
        <begin position="82"/>
        <end position="228"/>
    </location>
</feature>
<proteinExistence type="inferred from homology"/>
<evidence type="ECO:0000313" key="6">
    <source>
        <dbReference type="EMBL" id="KAJ8748287.1"/>
    </source>
</evidence>